<evidence type="ECO:0000313" key="3">
    <source>
        <dbReference type="Proteomes" id="UP000006757"/>
    </source>
</evidence>
<protein>
    <submittedName>
        <fullName evidence="2">Uncharacterized protein</fullName>
    </submittedName>
</protein>
<feature type="region of interest" description="Disordered" evidence="1">
    <location>
        <begin position="242"/>
        <end position="267"/>
    </location>
</feature>
<dbReference type="EMBL" id="AMBO01000282">
    <property type="protein sequence ID" value="EKD02485.1"/>
    <property type="molecule type" value="Genomic_DNA"/>
</dbReference>
<dbReference type="eggNOG" id="ENOG502RBAE">
    <property type="taxonomic scope" value="Eukaryota"/>
</dbReference>
<name>K1VEN6_TRIAC</name>
<accession>K1VEN6</accession>
<feature type="compositionally biased region" description="Polar residues" evidence="1">
    <location>
        <begin position="462"/>
        <end position="486"/>
    </location>
</feature>
<feature type="compositionally biased region" description="Polar residues" evidence="1">
    <location>
        <begin position="251"/>
        <end position="264"/>
    </location>
</feature>
<feature type="compositionally biased region" description="Basic and acidic residues" evidence="1">
    <location>
        <begin position="193"/>
        <end position="203"/>
    </location>
</feature>
<feature type="compositionally biased region" description="Basic and acidic residues" evidence="1">
    <location>
        <begin position="554"/>
        <end position="580"/>
    </location>
</feature>
<evidence type="ECO:0000256" key="1">
    <source>
        <dbReference type="SAM" id="MobiDB-lite"/>
    </source>
</evidence>
<dbReference type="AlphaFoldDB" id="K1VEN6"/>
<gene>
    <name evidence="2" type="ORF">A1Q2_03245</name>
</gene>
<keyword evidence="3" id="KW-1185">Reference proteome</keyword>
<dbReference type="OMA" id="RCESTPA"/>
<feature type="region of interest" description="Disordered" evidence="1">
    <location>
        <begin position="175"/>
        <end position="208"/>
    </location>
</feature>
<dbReference type="Proteomes" id="UP000006757">
    <property type="component" value="Unassembled WGS sequence"/>
</dbReference>
<feature type="compositionally biased region" description="Low complexity" evidence="1">
    <location>
        <begin position="449"/>
        <end position="461"/>
    </location>
</feature>
<proteinExistence type="predicted"/>
<feature type="compositionally biased region" description="Polar residues" evidence="1">
    <location>
        <begin position="587"/>
        <end position="596"/>
    </location>
</feature>
<feature type="region of interest" description="Disordered" evidence="1">
    <location>
        <begin position="446"/>
        <end position="535"/>
    </location>
</feature>
<feature type="compositionally biased region" description="Polar residues" evidence="1">
    <location>
        <begin position="672"/>
        <end position="686"/>
    </location>
</feature>
<feature type="compositionally biased region" description="Basic and acidic residues" evidence="1">
    <location>
        <begin position="639"/>
        <end position="648"/>
    </location>
</feature>
<dbReference type="InParanoid" id="K1VEN6"/>
<sequence>MGETLRTPPALGPRMPKNGTLMVDYPELNVAEPLLDTYSPFPTFGSGDPFGLNAFLLHPADPTFDYLLTRPIAGELLPADQHAKVPPGLFNQRLTPSSLQPPGLTAKDTRRRSPLALEVKPEDDEEDQSADSGSMSRLRPMSVGNSLRAMIGRKSAAPEAESPIEEDAAYVRSESVSSALSSSSSTDGSDGLRTPRDSTHNSPDETSAAAAKLAAALAEDDERRPKSVSWRNWLGSKNKRGSFLPFRSDDASPSESGTTLQESPRASAIDLATEAPVPEGISRSAIQLRRVSLNKLGSLRMPSPHPLALVLMRQRANLPDEVAFSIPSSKRVFPMSVNAHQGVGSDLMPAQGGLRLALAVRNVITKLDAGDRPPELSQVKSRQPPRQNAIRPRGVRDFVDRKPFEERMLVYHPDGSCSQISMARSGFAIEDLDFSDHILALMRVQETPSSSSSSLSQRSSLAPTRSQSTNNLSIRSQPQTRMSTVPATGRPVSSFRKPTKPATWDDSSDEEGDVPPSRPVALRSQTAPARAVNKNAVNRVSRVMDAQTALEVVTKARERRQDNDSGNVERRQVGADITREQRRKSMMPTSVSTSALVQKDSRPAAQQRASSMAITALKARDQTSRNPRARASSATLATKAREDAHAEAAAKLTGSKTGRSEHRTRSPAPSLPATSRSQGRHSLNPSLRARQSTMAMGMYPMPMAPVPTVAMYGSPMMGQPMMFTPMMPVMTGPMQPNHTAMYHQPQYGSMVPNMPNYRPRPPATGRRRERPVS</sequence>
<dbReference type="HOGENOM" id="CLU_361760_0_0_1"/>
<feature type="region of interest" description="Disordered" evidence="1">
    <location>
        <begin position="750"/>
        <end position="773"/>
    </location>
</feature>
<reference evidence="2 3" key="1">
    <citation type="journal article" date="2012" name="Eukaryot. Cell">
        <title>Genome sequence of the Trichosporon asahii environmental strain CBS 8904.</title>
        <authorList>
            <person name="Yang R.Y."/>
            <person name="Li H.T."/>
            <person name="Zhu H."/>
            <person name="Zhou G.P."/>
            <person name="Wang M."/>
            <person name="Wang L."/>
        </authorList>
    </citation>
    <scope>NUCLEOTIDE SEQUENCE [LARGE SCALE GENOMIC DNA]</scope>
    <source>
        <strain evidence="2 3">CBS 8904</strain>
    </source>
</reference>
<comment type="caution">
    <text evidence="2">The sequence shown here is derived from an EMBL/GenBank/DDBJ whole genome shotgun (WGS) entry which is preliminary data.</text>
</comment>
<feature type="region of interest" description="Disordered" evidence="1">
    <location>
        <begin position="369"/>
        <end position="397"/>
    </location>
</feature>
<organism evidence="2 3">
    <name type="scientific">Trichosporon asahii var. asahii (strain CBS 8904)</name>
    <name type="common">Yeast</name>
    <dbReference type="NCBI Taxonomy" id="1220162"/>
    <lineage>
        <taxon>Eukaryota</taxon>
        <taxon>Fungi</taxon>
        <taxon>Dikarya</taxon>
        <taxon>Basidiomycota</taxon>
        <taxon>Agaricomycotina</taxon>
        <taxon>Tremellomycetes</taxon>
        <taxon>Trichosporonales</taxon>
        <taxon>Trichosporonaceae</taxon>
        <taxon>Trichosporon</taxon>
    </lineage>
</organism>
<feature type="compositionally biased region" description="Low complexity" evidence="1">
    <location>
        <begin position="175"/>
        <end position="192"/>
    </location>
</feature>
<feature type="region of interest" description="Disordered" evidence="1">
    <location>
        <begin position="554"/>
        <end position="686"/>
    </location>
</feature>
<feature type="region of interest" description="Disordered" evidence="1">
    <location>
        <begin position="87"/>
        <end position="141"/>
    </location>
</feature>
<dbReference type="OrthoDB" id="3268641at2759"/>
<evidence type="ECO:0000313" key="2">
    <source>
        <dbReference type="EMBL" id="EKD02485.1"/>
    </source>
</evidence>